<dbReference type="RefSeq" id="WP_212596063.1">
    <property type="nucleotide sequence ID" value="NZ_CP073587.1"/>
</dbReference>
<keyword evidence="5" id="KW-1185">Reference proteome</keyword>
<dbReference type="Pfam" id="PF05548">
    <property type="entry name" value="Peptidase_M11"/>
    <property type="match status" value="1"/>
</dbReference>
<dbReference type="Gene3D" id="2.60.40.3440">
    <property type="match status" value="1"/>
</dbReference>
<dbReference type="InterPro" id="IPR018905">
    <property type="entry name" value="A-galactase_NEW3"/>
</dbReference>
<evidence type="ECO:0000313" key="5">
    <source>
        <dbReference type="Proteomes" id="UP000679575"/>
    </source>
</evidence>
<dbReference type="Proteomes" id="UP000679575">
    <property type="component" value="Chromosome"/>
</dbReference>
<dbReference type="Pfam" id="PF17963">
    <property type="entry name" value="Big_9"/>
    <property type="match status" value="1"/>
</dbReference>
<evidence type="ECO:0000259" key="3">
    <source>
        <dbReference type="PROSITE" id="PS50835"/>
    </source>
</evidence>
<keyword evidence="2" id="KW-0732">Signal</keyword>
<proteinExistence type="predicted"/>
<gene>
    <name evidence="4" type="ORF">KDN34_06400</name>
</gene>
<protein>
    <submittedName>
        <fullName evidence="4">Cadherin-like domain-containing protein</fullName>
    </submittedName>
</protein>
<dbReference type="PROSITE" id="PS50835">
    <property type="entry name" value="IG_LIKE"/>
    <property type="match status" value="1"/>
</dbReference>
<feature type="chain" id="PRO_5047113295" evidence="2">
    <location>
        <begin position="21"/>
        <end position="984"/>
    </location>
</feature>
<dbReference type="Gene3D" id="2.60.40.10">
    <property type="entry name" value="Immunoglobulins"/>
    <property type="match status" value="3"/>
</dbReference>
<reference evidence="4 5" key="1">
    <citation type="submission" date="2021-04" db="EMBL/GenBank/DDBJ databases">
        <title>Novel species identification of genus Shewanella.</title>
        <authorList>
            <person name="Liu G."/>
        </authorList>
    </citation>
    <scope>NUCLEOTIDE SEQUENCE [LARGE SCALE GENOMIC DNA]</scope>
    <source>
        <strain evidence="4 5">FJAT-54481</strain>
    </source>
</reference>
<feature type="domain" description="Ig-like" evidence="3">
    <location>
        <begin position="542"/>
        <end position="643"/>
    </location>
</feature>
<feature type="signal peptide" evidence="2">
    <location>
        <begin position="1"/>
        <end position="20"/>
    </location>
</feature>
<dbReference type="InterPro" id="IPR013783">
    <property type="entry name" value="Ig-like_fold"/>
</dbReference>
<dbReference type="SUPFAM" id="SSF55486">
    <property type="entry name" value="Metalloproteases ('zincins'), catalytic domain"/>
    <property type="match status" value="1"/>
</dbReference>
<dbReference type="Pfam" id="PF10633">
    <property type="entry name" value="NPCBM_assoc"/>
    <property type="match status" value="2"/>
</dbReference>
<dbReference type="InterPro" id="IPR007110">
    <property type="entry name" value="Ig-like_dom"/>
</dbReference>
<dbReference type="InterPro" id="IPR008752">
    <property type="entry name" value="Peptidase_M11"/>
</dbReference>
<feature type="region of interest" description="Disordered" evidence="1">
    <location>
        <begin position="954"/>
        <end position="984"/>
    </location>
</feature>
<feature type="compositionally biased region" description="Low complexity" evidence="1">
    <location>
        <begin position="957"/>
        <end position="978"/>
    </location>
</feature>
<evidence type="ECO:0000256" key="2">
    <source>
        <dbReference type="SAM" id="SignalP"/>
    </source>
</evidence>
<evidence type="ECO:0000256" key="1">
    <source>
        <dbReference type="SAM" id="MobiDB-lite"/>
    </source>
</evidence>
<evidence type="ECO:0000313" key="4">
    <source>
        <dbReference type="EMBL" id="QUN07059.1"/>
    </source>
</evidence>
<dbReference type="EMBL" id="CP073587">
    <property type="protein sequence ID" value="QUN07059.1"/>
    <property type="molecule type" value="Genomic_DNA"/>
</dbReference>
<accession>A0ABX7YWB3</accession>
<organism evidence="4 5">
    <name type="scientific">Shewanella yunxiaonensis</name>
    <dbReference type="NCBI Taxonomy" id="2829809"/>
    <lineage>
        <taxon>Bacteria</taxon>
        <taxon>Pseudomonadati</taxon>
        <taxon>Pseudomonadota</taxon>
        <taxon>Gammaproteobacteria</taxon>
        <taxon>Alteromonadales</taxon>
        <taxon>Shewanellaceae</taxon>
        <taxon>Shewanella</taxon>
    </lineage>
</organism>
<name>A0ABX7YWB3_9GAMM</name>
<sequence>MKFSAFILLCSAVLSPALFASTSVDERLASKTSNTSTLKADVEARSIALGKQGVAVTKSNGNADIAKLVSNAETRQQKLLALFRKDPQAAVNAILPADVRSQLPTEIQPYLAQYGELEGKLLLVNEDSEDGTHRIRYFISNDKNDNIELAVSASQQQALKSGMNVKVKGWQFKNTEQQVSAVAVADDSDSLQVLAATDNTTTADPVTSSGVLSGTTGDQKLLVLLLNFQDNPTVQPWTIAEVQQMVFGTINQYYQEASYGQTSLSGDVKGYYTLPVDTNCDYMSLDAYAQQAATDNGIDLSQYQRLVYIFPQNSTCGWRGQGTIGGSPSRAWINGEMNLLTIGHELGHNLGLKHAKELSCGSGYLSDSCIAITYGDTLDIMGKSEGHFNLFNKERLGWLTSADIVQADTDGSYQITPYETARDGQPKGLKVRRGTDSLTGDALWYYLEYRQPIGFDAFLAGKADTQGVLVHLNESANDIESSELLDMTPQSSLFDLDDAALAAGKSYNDSAAGVTITTESVSSSDASVYVTYQGSSCVRSQPLVTVTPGSSDWVTAGSSVAYSVTVTNSDSLECSDSSFTVSTALPTGWQQTAQTLTLSPGQSNTVTLNVTSAATAADGYYDLPISATATNDGAEYSNSQTVSYVIATIANTCTASTPGWSLQTATSGEVEAGTAVTYQGIISNLDSDGCDASTFDVAAQVPAGWSATTASVTLQPGEQQSVAVQVASPLTANDGTYDFSMTTSSETDSTLQSSASASYIISSPQATCNELAPTIVVTGGGTSVAAGTQQTYTVKVSNGNDSSCDNMSYAISATVPAGWQAGSASITLASGTTQTLSLVVTSATDTSAGDYSLTFTASNTATGISNSAVTSYSVAQAANTAPVAVDDSVSISSKVAVDVSVLQNDTDADGDALSIVSFTQGAKGSVAMSADGVLRYTPSKSFKSSDSFSYTITDGQSSSTATVTVTLSSTSDTTTSTSKGKGKP</sequence>